<dbReference type="FunFam" id="1.10.287.130:FF:000001">
    <property type="entry name" value="Two-component sensor histidine kinase"/>
    <property type="match status" value="1"/>
</dbReference>
<protein>
    <recommendedName>
        <fullName evidence="3">histidine kinase</fullName>
        <ecNumber evidence="3">2.7.13.3</ecNumber>
    </recommendedName>
</protein>
<proteinExistence type="predicted"/>
<evidence type="ECO:0000256" key="5">
    <source>
        <dbReference type="ARBA" id="ARBA00022679"/>
    </source>
</evidence>
<evidence type="ECO:0000256" key="2">
    <source>
        <dbReference type="ARBA" id="ARBA00004236"/>
    </source>
</evidence>
<feature type="transmembrane region" description="Helical" evidence="8">
    <location>
        <begin position="20"/>
        <end position="41"/>
    </location>
</feature>
<keyword evidence="7" id="KW-0902">Two-component regulatory system</keyword>
<sequence>MTTATTVITPGPLTSRPRRVALCAVSAALVCCVLFIVGLPLGDTVSLVGLAAGGSALVVALTCVAWRPHSVRGLLVLTALVPVAATVVGAATASWLMFLSDHDLRALFVVLVVSGGVGLGMAVALSDRVARGTAAVADLARAVDGGRVRLESRRLPDELQAVADELEDASGRLVEAAARESAMDISRRELVAWVSHDLRTPLAGIRAMSEALEDGVVDDTETVNRYHRTIRQEADRLAGLVDDLFELSRIHAGALALVPERVPLVDVVGDAVAGASVAAAAKGVVLEGRADEPSPLVELSTPEMARVVRNLLDNAIRHTPAGGRVEVLAGLEGTRAVVVVADACGGLAEHDLDRVFDLAYRGDEARTPGDGRAGLGLAIAKGLVEAHQGSIGVANSGGGCRFTVSLPLAGGAVA</sequence>
<gene>
    <name evidence="10" type="ORF">AVDCRST_MAG76-1819</name>
</gene>
<dbReference type="Gene3D" id="1.10.287.130">
    <property type="match status" value="1"/>
</dbReference>
<feature type="transmembrane region" description="Helical" evidence="8">
    <location>
        <begin position="47"/>
        <end position="66"/>
    </location>
</feature>
<dbReference type="GO" id="GO:0005886">
    <property type="term" value="C:plasma membrane"/>
    <property type="evidence" value="ECO:0007669"/>
    <property type="project" value="UniProtKB-SubCell"/>
</dbReference>
<evidence type="ECO:0000256" key="7">
    <source>
        <dbReference type="ARBA" id="ARBA00023012"/>
    </source>
</evidence>
<dbReference type="PRINTS" id="PR00344">
    <property type="entry name" value="BCTRLSENSOR"/>
</dbReference>
<keyword evidence="5" id="KW-0808">Transferase</keyword>
<dbReference type="EMBL" id="CADCSZ010000110">
    <property type="protein sequence ID" value="CAA9242086.1"/>
    <property type="molecule type" value="Genomic_DNA"/>
</dbReference>
<evidence type="ECO:0000256" key="6">
    <source>
        <dbReference type="ARBA" id="ARBA00022777"/>
    </source>
</evidence>
<dbReference type="PANTHER" id="PTHR43547">
    <property type="entry name" value="TWO-COMPONENT HISTIDINE KINASE"/>
    <property type="match status" value="1"/>
</dbReference>
<keyword evidence="8" id="KW-0472">Membrane</keyword>
<dbReference type="Gene3D" id="3.30.565.10">
    <property type="entry name" value="Histidine kinase-like ATPase, C-terminal domain"/>
    <property type="match status" value="1"/>
</dbReference>
<dbReference type="CDD" id="cd00082">
    <property type="entry name" value="HisKA"/>
    <property type="match status" value="1"/>
</dbReference>
<keyword evidence="8" id="KW-1133">Transmembrane helix</keyword>
<evidence type="ECO:0000256" key="1">
    <source>
        <dbReference type="ARBA" id="ARBA00000085"/>
    </source>
</evidence>
<dbReference type="PROSITE" id="PS50109">
    <property type="entry name" value="HIS_KIN"/>
    <property type="match status" value="1"/>
</dbReference>
<dbReference type="GO" id="GO:0000155">
    <property type="term" value="F:phosphorelay sensor kinase activity"/>
    <property type="evidence" value="ECO:0007669"/>
    <property type="project" value="InterPro"/>
</dbReference>
<dbReference type="InterPro" id="IPR036097">
    <property type="entry name" value="HisK_dim/P_sf"/>
</dbReference>
<dbReference type="InterPro" id="IPR003594">
    <property type="entry name" value="HATPase_dom"/>
</dbReference>
<evidence type="ECO:0000313" key="10">
    <source>
        <dbReference type="EMBL" id="CAA9242086.1"/>
    </source>
</evidence>
<name>A0A6J4I4B6_9ACTN</name>
<dbReference type="Pfam" id="PF02518">
    <property type="entry name" value="HATPase_c"/>
    <property type="match status" value="1"/>
</dbReference>
<keyword evidence="8" id="KW-0812">Transmembrane</keyword>
<dbReference type="InterPro" id="IPR004358">
    <property type="entry name" value="Sig_transdc_His_kin-like_C"/>
</dbReference>
<dbReference type="InterPro" id="IPR036890">
    <property type="entry name" value="HATPase_C_sf"/>
</dbReference>
<dbReference type="SMART" id="SM00388">
    <property type="entry name" value="HisKA"/>
    <property type="match status" value="1"/>
</dbReference>
<evidence type="ECO:0000256" key="3">
    <source>
        <dbReference type="ARBA" id="ARBA00012438"/>
    </source>
</evidence>
<reference evidence="10" key="1">
    <citation type="submission" date="2020-02" db="EMBL/GenBank/DDBJ databases">
        <authorList>
            <person name="Meier V. D."/>
        </authorList>
    </citation>
    <scope>NUCLEOTIDE SEQUENCE</scope>
    <source>
        <strain evidence="10">AVDCRST_MAG76</strain>
    </source>
</reference>
<comment type="subcellular location">
    <subcellularLocation>
        <location evidence="2">Cell membrane</location>
    </subcellularLocation>
</comment>
<keyword evidence="6 10" id="KW-0418">Kinase</keyword>
<accession>A0A6J4I4B6</accession>
<feature type="domain" description="Histidine kinase" evidence="9">
    <location>
        <begin position="193"/>
        <end position="410"/>
    </location>
</feature>
<keyword evidence="4" id="KW-0597">Phosphoprotein</keyword>
<dbReference type="Pfam" id="PF00512">
    <property type="entry name" value="HisKA"/>
    <property type="match status" value="1"/>
</dbReference>
<dbReference type="AlphaFoldDB" id="A0A6J4I4B6"/>
<dbReference type="PANTHER" id="PTHR43547:SF2">
    <property type="entry name" value="HYBRID SIGNAL TRANSDUCTION HISTIDINE KINASE C"/>
    <property type="match status" value="1"/>
</dbReference>
<dbReference type="SMART" id="SM00387">
    <property type="entry name" value="HATPase_c"/>
    <property type="match status" value="1"/>
</dbReference>
<dbReference type="InterPro" id="IPR003661">
    <property type="entry name" value="HisK_dim/P_dom"/>
</dbReference>
<dbReference type="InterPro" id="IPR005467">
    <property type="entry name" value="His_kinase_dom"/>
</dbReference>
<evidence type="ECO:0000259" key="9">
    <source>
        <dbReference type="PROSITE" id="PS50109"/>
    </source>
</evidence>
<organism evidence="10">
    <name type="scientific">uncultured Acidimicrobiales bacterium</name>
    <dbReference type="NCBI Taxonomy" id="310071"/>
    <lineage>
        <taxon>Bacteria</taxon>
        <taxon>Bacillati</taxon>
        <taxon>Actinomycetota</taxon>
        <taxon>Acidimicrobiia</taxon>
        <taxon>Acidimicrobiales</taxon>
        <taxon>environmental samples</taxon>
    </lineage>
</organism>
<dbReference type="SUPFAM" id="SSF47384">
    <property type="entry name" value="Homodimeric domain of signal transducing histidine kinase"/>
    <property type="match status" value="1"/>
</dbReference>
<evidence type="ECO:0000256" key="8">
    <source>
        <dbReference type="SAM" id="Phobius"/>
    </source>
</evidence>
<evidence type="ECO:0000256" key="4">
    <source>
        <dbReference type="ARBA" id="ARBA00022553"/>
    </source>
</evidence>
<feature type="transmembrane region" description="Helical" evidence="8">
    <location>
        <begin position="104"/>
        <end position="125"/>
    </location>
</feature>
<comment type="catalytic activity">
    <reaction evidence="1">
        <text>ATP + protein L-histidine = ADP + protein N-phospho-L-histidine.</text>
        <dbReference type="EC" id="2.7.13.3"/>
    </reaction>
</comment>
<dbReference type="EC" id="2.7.13.3" evidence="3"/>
<dbReference type="SUPFAM" id="SSF55874">
    <property type="entry name" value="ATPase domain of HSP90 chaperone/DNA topoisomerase II/histidine kinase"/>
    <property type="match status" value="1"/>
</dbReference>
<feature type="transmembrane region" description="Helical" evidence="8">
    <location>
        <begin position="73"/>
        <end position="98"/>
    </location>
</feature>